<feature type="non-terminal residue" evidence="1">
    <location>
        <position position="1"/>
    </location>
</feature>
<evidence type="ECO:0000313" key="2">
    <source>
        <dbReference type="Proteomes" id="UP000626109"/>
    </source>
</evidence>
<feature type="non-terminal residue" evidence="1">
    <location>
        <position position="169"/>
    </location>
</feature>
<evidence type="ECO:0000313" key="1">
    <source>
        <dbReference type="EMBL" id="CAE8684678.1"/>
    </source>
</evidence>
<reference evidence="1" key="1">
    <citation type="submission" date="2021-02" db="EMBL/GenBank/DDBJ databases">
        <authorList>
            <person name="Dougan E. K."/>
            <person name="Rhodes N."/>
            <person name="Thang M."/>
            <person name="Chan C."/>
        </authorList>
    </citation>
    <scope>NUCLEOTIDE SEQUENCE</scope>
</reference>
<dbReference type="AlphaFoldDB" id="A0A813JSF4"/>
<name>A0A813JSF4_POLGL</name>
<gene>
    <name evidence="1" type="ORF">PGLA2088_LOCUS24056</name>
</gene>
<organism evidence="1 2">
    <name type="scientific">Polarella glacialis</name>
    <name type="common">Dinoflagellate</name>
    <dbReference type="NCBI Taxonomy" id="89957"/>
    <lineage>
        <taxon>Eukaryota</taxon>
        <taxon>Sar</taxon>
        <taxon>Alveolata</taxon>
        <taxon>Dinophyceae</taxon>
        <taxon>Suessiales</taxon>
        <taxon>Suessiaceae</taxon>
        <taxon>Polarella</taxon>
    </lineage>
</organism>
<accession>A0A813JSF4</accession>
<dbReference type="EMBL" id="CAJNNW010026347">
    <property type="protein sequence ID" value="CAE8684678.1"/>
    <property type="molecule type" value="Genomic_DNA"/>
</dbReference>
<proteinExistence type="predicted"/>
<dbReference type="Proteomes" id="UP000626109">
    <property type="component" value="Unassembled WGS sequence"/>
</dbReference>
<comment type="caution">
    <text evidence="1">The sequence shown here is derived from an EMBL/GenBank/DDBJ whole genome shotgun (WGS) entry which is preliminary data.</text>
</comment>
<sequence length="169" mass="17908">CRVRGLLPTCPGCGAVARPAVSLGAPGSCSETLEQVGAYNSWIQALEARSQKEHLRVVCLDVGTDGVSESAAVRQELESVLLRFPSAVLIRVSPEDLQVSAALSGRCISLAMGASQALNQLQELLTARSAAHPPCRFVVRDHDGMVLEVSAPRKSSALRVLHLLERSGV</sequence>
<protein>
    <submittedName>
        <fullName evidence="1">Uncharacterized protein</fullName>
    </submittedName>
</protein>